<gene>
    <name evidence="3" type="ORF">GON01_13640</name>
</gene>
<organism evidence="3 4">
    <name type="scientific">Sphingomonas horti</name>
    <dbReference type="NCBI Taxonomy" id="2682842"/>
    <lineage>
        <taxon>Bacteria</taxon>
        <taxon>Pseudomonadati</taxon>
        <taxon>Pseudomonadota</taxon>
        <taxon>Alphaproteobacteria</taxon>
        <taxon>Sphingomonadales</taxon>
        <taxon>Sphingomonadaceae</taxon>
        <taxon>Sphingomonas</taxon>
    </lineage>
</organism>
<feature type="chain" id="PRO_5026293855" evidence="2">
    <location>
        <begin position="19"/>
        <end position="545"/>
    </location>
</feature>
<proteinExistence type="predicted"/>
<comment type="caution">
    <text evidence="3">The sequence shown here is derived from an EMBL/GenBank/DDBJ whole genome shotgun (WGS) entry which is preliminary data.</text>
</comment>
<dbReference type="Gene3D" id="3.40.50.1820">
    <property type="entry name" value="alpha/beta hydrolase"/>
    <property type="match status" value="1"/>
</dbReference>
<sequence>MRSTIALILLMTAVAAPAQELPADKATPASKMAKTHQEAMIAEAEDAWVKPPVDEASAVSHGAVTVGGQRIAYTATAGTLTIRDNDGKPTGSMFYTAYTKDGAAPSSRPVTFFYNGGPGSATVWLHMGSFAPVRVTTANPEYIRPAPYGFGPNPHSLIDKSDLVFIDAMGAGWSRPLGAKTGKDFWGVDQDADAFARTVERYVTKTGRWSSPKFLFGESYGTLRNGAVAALLEERGLSLNGIVYLSSIMNYGVRQPGYDANYLTLFPGYAATAWYHNHLQNRPPNLEAFLQEVRAFTSGPYAAALAKGSTISPDEKRQVAEQMSKYIGISPDFIMRADLRIDLNHFRTELLRDRRLVVGRLDSRYTLIPSDANAERPDDDPSSTAISGAFVSSFMDYAKKTLGYQTAMPYKISARDKGFDWDWKHVAPGSNFPQNNPNTAIDLAYTMRTNPYLKALFLNGYYDMATPFYGTEFDVNHMLLEPSLQKNVEFKYYESGHMVYLNPAELAKMHADLAAWYDATLADARSSQPPARPVARTGDAGPGPN</sequence>
<dbReference type="Pfam" id="PF00450">
    <property type="entry name" value="Peptidase_S10"/>
    <property type="match status" value="1"/>
</dbReference>
<dbReference type="InterPro" id="IPR029058">
    <property type="entry name" value="AB_hydrolase_fold"/>
</dbReference>
<accession>A0A6I4J4D1</accession>
<reference evidence="3 4" key="1">
    <citation type="submission" date="2019-12" db="EMBL/GenBank/DDBJ databases">
        <authorList>
            <person name="Huq M.A."/>
        </authorList>
    </citation>
    <scope>NUCLEOTIDE SEQUENCE [LARGE SCALE GENOMIC DNA]</scope>
    <source>
        <strain evidence="3 4">MAH-20</strain>
    </source>
</reference>
<dbReference type="InterPro" id="IPR001563">
    <property type="entry name" value="Peptidase_S10"/>
</dbReference>
<feature type="signal peptide" evidence="2">
    <location>
        <begin position="1"/>
        <end position="18"/>
    </location>
</feature>
<evidence type="ECO:0000256" key="2">
    <source>
        <dbReference type="SAM" id="SignalP"/>
    </source>
</evidence>
<dbReference type="GO" id="GO:0004185">
    <property type="term" value="F:serine-type carboxypeptidase activity"/>
    <property type="evidence" value="ECO:0007669"/>
    <property type="project" value="InterPro"/>
</dbReference>
<dbReference type="EMBL" id="WQMS01000016">
    <property type="protein sequence ID" value="MVO78973.1"/>
    <property type="molecule type" value="Genomic_DNA"/>
</dbReference>
<name>A0A6I4J4D1_9SPHN</name>
<dbReference type="SUPFAM" id="SSF53474">
    <property type="entry name" value="alpha/beta-Hydrolases"/>
    <property type="match status" value="1"/>
</dbReference>
<dbReference type="GO" id="GO:0006508">
    <property type="term" value="P:proteolysis"/>
    <property type="evidence" value="ECO:0007669"/>
    <property type="project" value="InterPro"/>
</dbReference>
<feature type="region of interest" description="Disordered" evidence="1">
    <location>
        <begin position="526"/>
        <end position="545"/>
    </location>
</feature>
<protein>
    <submittedName>
        <fullName evidence="3">Peptidase S10</fullName>
    </submittedName>
</protein>
<dbReference type="AlphaFoldDB" id="A0A6I4J4D1"/>
<evidence type="ECO:0000256" key="1">
    <source>
        <dbReference type="SAM" id="MobiDB-lite"/>
    </source>
</evidence>
<dbReference type="Proteomes" id="UP000441389">
    <property type="component" value="Unassembled WGS sequence"/>
</dbReference>
<evidence type="ECO:0000313" key="4">
    <source>
        <dbReference type="Proteomes" id="UP000441389"/>
    </source>
</evidence>
<keyword evidence="2" id="KW-0732">Signal</keyword>
<evidence type="ECO:0000313" key="3">
    <source>
        <dbReference type="EMBL" id="MVO78973.1"/>
    </source>
</evidence>
<dbReference type="RefSeq" id="WP_157027920.1">
    <property type="nucleotide sequence ID" value="NZ_WQMS01000016.1"/>
</dbReference>
<keyword evidence="4" id="KW-1185">Reference proteome</keyword>